<protein>
    <submittedName>
        <fullName evidence="1">Uncharacterized protein</fullName>
    </submittedName>
</protein>
<dbReference type="RefSeq" id="WP_039680072.1">
    <property type="nucleotide sequence ID" value="NZ_JAWGXO010000010.1"/>
</dbReference>
<dbReference type="AlphaFoldDB" id="A0A0B3W391"/>
<dbReference type="STRING" id="1577792.QX51_11570"/>
<reference evidence="1 2" key="1">
    <citation type="submission" date="2014-12" db="EMBL/GenBank/DDBJ databases">
        <title>Draft genome sequence of Terrisporobacter sp. 08-306576, isolated from the blood culture of a bacteremia patient.</title>
        <authorList>
            <person name="Lund L.C."/>
            <person name="Sydenham T.V."/>
            <person name="Hogh S.V."/>
            <person name="Skov M.N."/>
            <person name="Kemp M."/>
            <person name="Justesen U.S."/>
        </authorList>
    </citation>
    <scope>NUCLEOTIDE SEQUENCE [LARGE SCALE GENOMIC DNA]</scope>
    <source>
        <strain evidence="1 2">08-306576</strain>
    </source>
</reference>
<keyword evidence="2" id="KW-1185">Reference proteome</keyword>
<accession>A0A0B3W391</accession>
<dbReference type="OrthoDB" id="3242873at2"/>
<evidence type="ECO:0000313" key="1">
    <source>
        <dbReference type="EMBL" id="KHS56847.1"/>
    </source>
</evidence>
<dbReference type="Proteomes" id="UP000031189">
    <property type="component" value="Unassembled WGS sequence"/>
</dbReference>
<dbReference type="EMBL" id="JWHR01000104">
    <property type="protein sequence ID" value="KHS56847.1"/>
    <property type="molecule type" value="Genomic_DNA"/>
</dbReference>
<sequence length="71" mass="8084">MSQKHKVTINVTNPYDRKKSVVRSKKRSIRSKVLDFILGEQVGLLVVAPGECVKTVEIHEMKEGGDRNYEN</sequence>
<gene>
    <name evidence="1" type="ORF">QX51_11570</name>
</gene>
<evidence type="ECO:0000313" key="2">
    <source>
        <dbReference type="Proteomes" id="UP000031189"/>
    </source>
</evidence>
<name>A0A0B3W391_9FIRM</name>
<comment type="caution">
    <text evidence="1">The sequence shown here is derived from an EMBL/GenBank/DDBJ whole genome shotgun (WGS) entry which is preliminary data.</text>
</comment>
<proteinExistence type="predicted"/>
<organism evidence="1 2">
    <name type="scientific">Terrisporobacter othiniensis</name>
    <dbReference type="NCBI Taxonomy" id="1577792"/>
    <lineage>
        <taxon>Bacteria</taxon>
        <taxon>Bacillati</taxon>
        <taxon>Bacillota</taxon>
        <taxon>Clostridia</taxon>
        <taxon>Peptostreptococcales</taxon>
        <taxon>Peptostreptococcaceae</taxon>
        <taxon>Terrisporobacter</taxon>
    </lineage>
</organism>